<dbReference type="EMBL" id="LR877158">
    <property type="protein sequence ID" value="CAD2219662.1"/>
    <property type="molecule type" value="Genomic_DNA"/>
</dbReference>
<dbReference type="PANTHER" id="PTHR23240">
    <property type="entry name" value="DNA CROSS-LINK REPAIR PROTEIN PSO2/SNM1-RELATED"/>
    <property type="match status" value="1"/>
</dbReference>
<dbReference type="AlphaFoldDB" id="A0A7G2CN71"/>
<dbReference type="GO" id="GO:0035312">
    <property type="term" value="F:5'-3' DNA exonuclease activity"/>
    <property type="evidence" value="ECO:0007669"/>
    <property type="project" value="TreeGrafter"/>
</dbReference>
<sequence length="469" mass="53358">MKIPLAPFYIDEFPSIQPNESLLFGLTHFHSDHMRGLTENWGSGPVLCSRITRELVAHRFPRLDNLLYSVPFFERRQILAAGDDLVFVTLLPAFHIPGSAMFYVETPQANFLHTGDFKFENNDAREVLRLFFNNHLVDHLFLDDTWLHLGVEVESGTAENNGSEVLSKLLNASQVDEAIDSLGRRMSVRREHHAKGGEGKVPFFLRVYLHNQFGKEVVVQKVAERLGTRVIVDDQRYERLSIVSECLSNEQLATPTPGAEAWASLGGERWFYVTNIDYFISQTSHKMTPAGEQKEEPPLMEVVGSRADIAPSQLEHLSSTYHAPVYGLVMSGWARMQKATSENLWQMPTTLHSTPQEIMDFVKMIQPKSVTPLHGRASRASFILKRLGPYLATPYQNDYFSGSVTSPSCPWKRSICTEEEEHDDPPQEPMESFGLRLRTVAEEEDDIKPLWSDIELSNIDQLCRKRPRT</sequence>
<reference evidence="4 5" key="1">
    <citation type="submission" date="2020-08" db="EMBL/GenBank/DDBJ databases">
        <authorList>
            <person name="Newling K."/>
            <person name="Davey J."/>
            <person name="Forrester S."/>
        </authorList>
    </citation>
    <scope>NUCLEOTIDE SEQUENCE [LARGE SCALE GENOMIC DNA]</scope>
    <source>
        <strain evidence="5">Crithidia deanei Carvalho (ATCC PRA-265)</strain>
    </source>
</reference>
<dbReference type="Proteomes" id="UP000515908">
    <property type="component" value="Chromosome 14"/>
</dbReference>
<evidence type="ECO:0000313" key="5">
    <source>
        <dbReference type="Proteomes" id="UP000515908"/>
    </source>
</evidence>
<evidence type="ECO:0000256" key="1">
    <source>
        <dbReference type="ARBA" id="ARBA00022722"/>
    </source>
</evidence>
<dbReference type="GO" id="GO:0003684">
    <property type="term" value="F:damaged DNA binding"/>
    <property type="evidence" value="ECO:0007669"/>
    <property type="project" value="TreeGrafter"/>
</dbReference>
<dbReference type="GO" id="GO:0036297">
    <property type="term" value="P:interstrand cross-link repair"/>
    <property type="evidence" value="ECO:0007669"/>
    <property type="project" value="TreeGrafter"/>
</dbReference>
<keyword evidence="3" id="KW-0269">Exonuclease</keyword>
<protein>
    <recommendedName>
        <fullName evidence="6">Beta-lactamase superfamily domain containing protein</fullName>
    </recommendedName>
</protein>
<dbReference type="PANTHER" id="PTHR23240:SF8">
    <property type="entry name" value="PROTEIN ARTEMIS"/>
    <property type="match status" value="1"/>
</dbReference>
<dbReference type="Gene3D" id="3.60.15.10">
    <property type="entry name" value="Ribonuclease Z/Hydroxyacylglutathione hydrolase-like"/>
    <property type="match status" value="1"/>
</dbReference>
<dbReference type="InterPro" id="IPR036866">
    <property type="entry name" value="RibonucZ/Hydroxyglut_hydro"/>
</dbReference>
<organism evidence="4 5">
    <name type="scientific">Angomonas deanei</name>
    <dbReference type="NCBI Taxonomy" id="59799"/>
    <lineage>
        <taxon>Eukaryota</taxon>
        <taxon>Discoba</taxon>
        <taxon>Euglenozoa</taxon>
        <taxon>Kinetoplastea</taxon>
        <taxon>Metakinetoplastina</taxon>
        <taxon>Trypanosomatida</taxon>
        <taxon>Trypanosomatidae</taxon>
        <taxon>Strigomonadinae</taxon>
        <taxon>Angomonas</taxon>
    </lineage>
</organism>
<proteinExistence type="predicted"/>
<keyword evidence="5" id="KW-1185">Reference proteome</keyword>
<dbReference type="Gene3D" id="3.40.50.12650">
    <property type="match status" value="1"/>
</dbReference>
<dbReference type="VEuPathDB" id="TriTrypDB:ADEAN_000717100"/>
<evidence type="ECO:0008006" key="6">
    <source>
        <dbReference type="Google" id="ProtNLM"/>
    </source>
</evidence>
<evidence type="ECO:0000313" key="4">
    <source>
        <dbReference type="EMBL" id="CAD2219662.1"/>
    </source>
</evidence>
<accession>A0A7G2CN71</accession>
<dbReference type="GO" id="GO:0006303">
    <property type="term" value="P:double-strand break repair via nonhomologous end joining"/>
    <property type="evidence" value="ECO:0007669"/>
    <property type="project" value="TreeGrafter"/>
</dbReference>
<name>A0A7G2CN71_9TRYP</name>
<gene>
    <name evidence="4" type="ORF">ADEAN_000717100</name>
</gene>
<evidence type="ECO:0000256" key="2">
    <source>
        <dbReference type="ARBA" id="ARBA00022801"/>
    </source>
</evidence>
<dbReference type="SUPFAM" id="SSF56281">
    <property type="entry name" value="Metallo-hydrolase/oxidoreductase"/>
    <property type="match status" value="1"/>
</dbReference>
<keyword evidence="2" id="KW-0378">Hydrolase</keyword>
<evidence type="ECO:0000256" key="3">
    <source>
        <dbReference type="ARBA" id="ARBA00022839"/>
    </source>
</evidence>
<keyword evidence="1" id="KW-0540">Nuclease</keyword>